<accession>B4GY12</accession>
<protein>
    <submittedName>
        <fullName evidence="1">GL20390</fullName>
    </submittedName>
</protein>
<dbReference type="OrthoDB" id="5376140at2759"/>
<dbReference type="STRING" id="7234.B4GY12"/>
<gene>
    <name evidence="1" type="primary">Dper\GL20390</name>
    <name evidence="1" type="ORF">Dper_GL20390</name>
</gene>
<organism evidence="2">
    <name type="scientific">Drosophila persimilis</name>
    <name type="common">Fruit fly</name>
    <dbReference type="NCBI Taxonomy" id="7234"/>
    <lineage>
        <taxon>Eukaryota</taxon>
        <taxon>Metazoa</taxon>
        <taxon>Ecdysozoa</taxon>
        <taxon>Arthropoda</taxon>
        <taxon>Hexapoda</taxon>
        <taxon>Insecta</taxon>
        <taxon>Pterygota</taxon>
        <taxon>Neoptera</taxon>
        <taxon>Endopterygota</taxon>
        <taxon>Diptera</taxon>
        <taxon>Brachycera</taxon>
        <taxon>Muscomorpha</taxon>
        <taxon>Ephydroidea</taxon>
        <taxon>Drosophilidae</taxon>
        <taxon>Drosophila</taxon>
        <taxon>Sophophora</taxon>
    </lineage>
</organism>
<dbReference type="eggNOG" id="KOG1911">
    <property type="taxonomic scope" value="Eukaryota"/>
</dbReference>
<dbReference type="EMBL" id="CH479196">
    <property type="protein sequence ID" value="EDW27639.1"/>
    <property type="molecule type" value="Genomic_DNA"/>
</dbReference>
<reference evidence="1" key="1">
    <citation type="journal article" date="2007" name="Nature">
        <title>Evolution of genes and genomes on the Drosophila phylogeny.</title>
        <authorList>
            <consortium name="Drosophila 12 Genomes Consortium"/>
            <person name="Clark A.G."/>
            <person name="Eisen M.B."/>
            <person name="Smith D.R."/>
            <person name="Bergman C.M."/>
            <person name="Oliver B."/>
            <person name="Markow T.A."/>
            <person name="Kaufman T.C."/>
            <person name="Kellis M."/>
            <person name="Gelbart W."/>
            <person name="Iyer V.N."/>
            <person name="Pollard D.A."/>
            <person name="Sackton T.B."/>
            <person name="Larracuente A.M."/>
            <person name="Singh N.D."/>
            <person name="Abad J.P."/>
            <person name="Abt D.N."/>
            <person name="Adryan B."/>
            <person name="Aguade M."/>
            <person name="Akashi H."/>
            <person name="Anderson W.W."/>
            <person name="Aquadro C.F."/>
            <person name="Ardell D.H."/>
            <person name="Arguello R."/>
            <person name="Artieri C.G."/>
            <person name="Barbash D.A."/>
            <person name="Barker D."/>
            <person name="Barsanti P."/>
            <person name="Batterham P."/>
            <person name="Batzoglou S."/>
            <person name="Begun D."/>
            <person name="Bhutkar A."/>
            <person name="Blanco E."/>
            <person name="Bosak S.A."/>
            <person name="Bradley R.K."/>
            <person name="Brand A.D."/>
            <person name="Brent M.R."/>
            <person name="Brooks A.N."/>
            <person name="Brown R.H."/>
            <person name="Butlin R.K."/>
            <person name="Caggese C."/>
            <person name="Calvi B.R."/>
            <person name="Bernardo de Carvalho A."/>
            <person name="Caspi A."/>
            <person name="Castrezana S."/>
            <person name="Celniker S.E."/>
            <person name="Chang J.L."/>
            <person name="Chapple C."/>
            <person name="Chatterji S."/>
            <person name="Chinwalla A."/>
            <person name="Civetta A."/>
            <person name="Clifton S.W."/>
            <person name="Comeron J.M."/>
            <person name="Costello J.C."/>
            <person name="Coyne J.A."/>
            <person name="Daub J."/>
            <person name="David R.G."/>
            <person name="Delcher A.L."/>
            <person name="Delehaunty K."/>
            <person name="Do C.B."/>
            <person name="Ebling H."/>
            <person name="Edwards K."/>
            <person name="Eickbush T."/>
            <person name="Evans J.D."/>
            <person name="Filipski A."/>
            <person name="Findeiss S."/>
            <person name="Freyhult E."/>
            <person name="Fulton L."/>
            <person name="Fulton R."/>
            <person name="Garcia A.C."/>
            <person name="Gardiner A."/>
            <person name="Garfield D.A."/>
            <person name="Garvin B.E."/>
            <person name="Gibson G."/>
            <person name="Gilbert D."/>
            <person name="Gnerre S."/>
            <person name="Godfrey J."/>
            <person name="Good R."/>
            <person name="Gotea V."/>
            <person name="Gravely B."/>
            <person name="Greenberg A.J."/>
            <person name="Griffiths-Jones S."/>
            <person name="Gross S."/>
            <person name="Guigo R."/>
            <person name="Gustafson E.A."/>
            <person name="Haerty W."/>
            <person name="Hahn M.W."/>
            <person name="Halligan D.L."/>
            <person name="Halpern A.L."/>
            <person name="Halter G.M."/>
            <person name="Han M.V."/>
            <person name="Heger A."/>
            <person name="Hillier L."/>
            <person name="Hinrichs A.S."/>
            <person name="Holmes I."/>
            <person name="Hoskins R.A."/>
            <person name="Hubisz M.J."/>
            <person name="Hultmark D."/>
            <person name="Huntley M.A."/>
            <person name="Jaffe D.B."/>
            <person name="Jagadeeshan S."/>
            <person name="Jeck W.R."/>
            <person name="Johnson J."/>
            <person name="Jones C.D."/>
            <person name="Jordan W.C."/>
            <person name="Karpen G.H."/>
            <person name="Kataoka E."/>
            <person name="Keightley P.D."/>
            <person name="Kheradpour P."/>
            <person name="Kirkness E.F."/>
            <person name="Koerich L.B."/>
            <person name="Kristiansen K."/>
            <person name="Kudrna D."/>
            <person name="Kulathinal R.J."/>
            <person name="Kumar S."/>
            <person name="Kwok R."/>
            <person name="Lander E."/>
            <person name="Langley C.H."/>
            <person name="Lapoint R."/>
            <person name="Lazzaro B.P."/>
            <person name="Lee S.J."/>
            <person name="Levesque L."/>
            <person name="Li R."/>
            <person name="Lin C.F."/>
            <person name="Lin M.F."/>
            <person name="Lindblad-Toh K."/>
            <person name="Llopart A."/>
            <person name="Long M."/>
            <person name="Low L."/>
            <person name="Lozovsky E."/>
            <person name="Lu J."/>
            <person name="Luo M."/>
            <person name="Machado C.A."/>
            <person name="Makalowski W."/>
            <person name="Marzo M."/>
            <person name="Matsuda M."/>
            <person name="Matzkin L."/>
            <person name="McAllister B."/>
            <person name="McBride C.S."/>
            <person name="McKernan B."/>
            <person name="McKernan K."/>
            <person name="Mendez-Lago M."/>
            <person name="Minx P."/>
            <person name="Mollenhauer M.U."/>
            <person name="Montooth K."/>
            <person name="Mount S.M."/>
            <person name="Mu X."/>
            <person name="Myers E."/>
            <person name="Negre B."/>
            <person name="Newfeld S."/>
            <person name="Nielsen R."/>
            <person name="Noor M.A."/>
            <person name="O'Grady P."/>
            <person name="Pachter L."/>
            <person name="Papaceit M."/>
            <person name="Parisi M.J."/>
            <person name="Parisi M."/>
            <person name="Parts L."/>
            <person name="Pedersen J.S."/>
            <person name="Pesole G."/>
            <person name="Phillippy A.M."/>
            <person name="Ponting C.P."/>
            <person name="Pop M."/>
            <person name="Porcelli D."/>
            <person name="Powell J.R."/>
            <person name="Prohaska S."/>
            <person name="Pruitt K."/>
            <person name="Puig M."/>
            <person name="Quesneville H."/>
            <person name="Ram K.R."/>
            <person name="Rand D."/>
            <person name="Rasmussen M.D."/>
            <person name="Reed L.K."/>
            <person name="Reenan R."/>
            <person name="Reily A."/>
            <person name="Remington K.A."/>
            <person name="Rieger T.T."/>
            <person name="Ritchie M.G."/>
            <person name="Robin C."/>
            <person name="Rogers Y.H."/>
            <person name="Rohde C."/>
            <person name="Rozas J."/>
            <person name="Rubenfield M.J."/>
            <person name="Ruiz A."/>
            <person name="Russo S."/>
            <person name="Salzberg S.L."/>
            <person name="Sanchez-Gracia A."/>
            <person name="Saranga D.J."/>
            <person name="Sato H."/>
            <person name="Schaeffer S.W."/>
            <person name="Schatz M.C."/>
            <person name="Schlenke T."/>
            <person name="Schwartz R."/>
            <person name="Segarra C."/>
            <person name="Singh R.S."/>
            <person name="Sirot L."/>
            <person name="Sirota M."/>
            <person name="Sisneros N.B."/>
            <person name="Smith C.D."/>
            <person name="Smith T.F."/>
            <person name="Spieth J."/>
            <person name="Stage D.E."/>
            <person name="Stark A."/>
            <person name="Stephan W."/>
            <person name="Strausberg R.L."/>
            <person name="Strempel S."/>
            <person name="Sturgill D."/>
            <person name="Sutton G."/>
            <person name="Sutton G.G."/>
            <person name="Tao W."/>
            <person name="Teichmann S."/>
            <person name="Tobari Y.N."/>
            <person name="Tomimura Y."/>
            <person name="Tsolas J.M."/>
            <person name="Valente V.L."/>
            <person name="Venter E."/>
            <person name="Venter J.C."/>
            <person name="Vicario S."/>
            <person name="Vieira F.G."/>
            <person name="Vilella A.J."/>
            <person name="Villasante A."/>
            <person name="Walenz B."/>
            <person name="Wang J."/>
            <person name="Wasserman M."/>
            <person name="Watts T."/>
            <person name="Wilson D."/>
            <person name="Wilson R.K."/>
            <person name="Wing R.A."/>
            <person name="Wolfner M.F."/>
            <person name="Wong A."/>
            <person name="Wong G.K."/>
            <person name="Wu C.I."/>
            <person name="Wu G."/>
            <person name="Yamamoto D."/>
            <person name="Yang H.P."/>
            <person name="Yang S.P."/>
            <person name="Yorke J.A."/>
            <person name="Yoshida K."/>
            <person name="Zdobnov E."/>
            <person name="Zhang P."/>
            <person name="Zhang Y."/>
            <person name="Zimin A.V."/>
            <person name="Baldwin J."/>
            <person name="Abdouelleil A."/>
            <person name="Abdulkadir J."/>
            <person name="Abebe A."/>
            <person name="Abera B."/>
            <person name="Abreu J."/>
            <person name="Acer S.C."/>
            <person name="Aftuck L."/>
            <person name="Alexander A."/>
            <person name="An P."/>
            <person name="Anderson E."/>
            <person name="Anderson S."/>
            <person name="Arachi H."/>
            <person name="Azer M."/>
            <person name="Bachantsang P."/>
            <person name="Barry A."/>
            <person name="Bayul T."/>
            <person name="Berlin A."/>
            <person name="Bessette D."/>
            <person name="Bloom T."/>
            <person name="Blye J."/>
            <person name="Boguslavskiy L."/>
            <person name="Bonnet C."/>
            <person name="Boukhgalter B."/>
            <person name="Bourzgui I."/>
            <person name="Brown A."/>
            <person name="Cahill P."/>
            <person name="Channer S."/>
            <person name="Cheshatsang Y."/>
            <person name="Chuda L."/>
            <person name="Citroen M."/>
            <person name="Collymore A."/>
            <person name="Cooke P."/>
            <person name="Costello M."/>
            <person name="D'Aco K."/>
            <person name="Daza R."/>
            <person name="De Haan G."/>
            <person name="DeGray S."/>
            <person name="DeMaso C."/>
            <person name="Dhargay N."/>
            <person name="Dooley K."/>
            <person name="Dooley E."/>
            <person name="Doricent M."/>
            <person name="Dorje P."/>
            <person name="Dorjee K."/>
            <person name="Dupes A."/>
            <person name="Elong R."/>
            <person name="Falk J."/>
            <person name="Farina A."/>
            <person name="Faro S."/>
            <person name="Ferguson D."/>
            <person name="Fisher S."/>
            <person name="Foley C.D."/>
            <person name="Franke A."/>
            <person name="Friedrich D."/>
            <person name="Gadbois L."/>
            <person name="Gearin G."/>
            <person name="Gearin C.R."/>
            <person name="Giannoukos G."/>
            <person name="Goode T."/>
            <person name="Graham J."/>
            <person name="Grandbois E."/>
            <person name="Grewal S."/>
            <person name="Gyaltsen K."/>
            <person name="Hafez N."/>
            <person name="Hagos B."/>
            <person name="Hall J."/>
            <person name="Henson C."/>
            <person name="Hollinger A."/>
            <person name="Honan T."/>
            <person name="Huard M.D."/>
            <person name="Hughes L."/>
            <person name="Hurhula B."/>
            <person name="Husby M.E."/>
            <person name="Kamat A."/>
            <person name="Kanga B."/>
            <person name="Kashin S."/>
            <person name="Khazanovich D."/>
            <person name="Kisner P."/>
            <person name="Lance K."/>
            <person name="Lara M."/>
            <person name="Lee W."/>
            <person name="Lennon N."/>
            <person name="Letendre F."/>
            <person name="LeVine R."/>
            <person name="Lipovsky A."/>
            <person name="Liu X."/>
            <person name="Liu J."/>
            <person name="Liu S."/>
            <person name="Lokyitsang T."/>
            <person name="Lokyitsang Y."/>
            <person name="Lubonja R."/>
            <person name="Lui A."/>
            <person name="MacDonald P."/>
            <person name="Magnisalis V."/>
            <person name="Maru K."/>
            <person name="Matthews C."/>
            <person name="McCusker W."/>
            <person name="McDonough S."/>
            <person name="Mehta T."/>
            <person name="Meldrim J."/>
            <person name="Meneus L."/>
            <person name="Mihai O."/>
            <person name="Mihalev A."/>
            <person name="Mihova T."/>
            <person name="Mittelman R."/>
            <person name="Mlenga V."/>
            <person name="Montmayeur A."/>
            <person name="Mulrain L."/>
            <person name="Navidi A."/>
            <person name="Naylor J."/>
            <person name="Negash T."/>
            <person name="Nguyen T."/>
            <person name="Nguyen N."/>
            <person name="Nicol R."/>
            <person name="Norbu C."/>
            <person name="Norbu N."/>
            <person name="Novod N."/>
            <person name="O'Neill B."/>
            <person name="Osman S."/>
            <person name="Markiewicz E."/>
            <person name="Oyono O.L."/>
            <person name="Patti C."/>
            <person name="Phunkhang P."/>
            <person name="Pierre F."/>
            <person name="Priest M."/>
            <person name="Raghuraman S."/>
            <person name="Rege F."/>
            <person name="Reyes R."/>
            <person name="Rise C."/>
            <person name="Rogov P."/>
            <person name="Ross K."/>
            <person name="Ryan E."/>
            <person name="Settipalli S."/>
            <person name="Shea T."/>
            <person name="Sherpa N."/>
            <person name="Shi L."/>
            <person name="Shih D."/>
            <person name="Sparrow T."/>
            <person name="Spaulding J."/>
            <person name="Stalker J."/>
            <person name="Stange-Thomann N."/>
            <person name="Stavropoulos S."/>
            <person name="Stone C."/>
            <person name="Strader C."/>
            <person name="Tesfaye S."/>
            <person name="Thomson T."/>
            <person name="Thoulutsang Y."/>
            <person name="Thoulutsang D."/>
            <person name="Topham K."/>
            <person name="Topping I."/>
            <person name="Tsamla T."/>
            <person name="Vassiliev H."/>
            <person name="Vo A."/>
            <person name="Wangchuk T."/>
            <person name="Wangdi T."/>
            <person name="Weiand M."/>
            <person name="Wilkinson J."/>
            <person name="Wilson A."/>
            <person name="Yadav S."/>
            <person name="Young G."/>
            <person name="Yu Q."/>
            <person name="Zembek L."/>
            <person name="Zhong D."/>
            <person name="Zimmer A."/>
            <person name="Zwirko Z."/>
            <person name="Jaffe D.B."/>
            <person name="Alvarez P."/>
            <person name="Brockman W."/>
            <person name="Butler J."/>
            <person name="Chin C."/>
            <person name="Gnerre S."/>
            <person name="Grabherr M."/>
            <person name="Kleber M."/>
            <person name="Mauceli E."/>
            <person name="MacCallum I."/>
        </authorList>
    </citation>
    <scope>NUCLEOTIDE SEQUENCE [LARGE SCALE GENOMIC DNA]</scope>
    <source>
        <strain evidence="1">MSH-3</strain>
    </source>
</reference>
<name>B4GY12_DROPE</name>
<dbReference type="AlphaFoldDB" id="B4GY12"/>
<keyword evidence="2" id="KW-1185">Reference proteome</keyword>
<dbReference type="HOGENOM" id="CLU_2515037_0_0_1"/>
<proteinExistence type="predicted"/>
<evidence type="ECO:0000313" key="1">
    <source>
        <dbReference type="EMBL" id="EDW27639.1"/>
    </source>
</evidence>
<reference evidence="1" key="2">
    <citation type="submission" date="2008-06" db="EMBL/GenBank/DDBJ databases">
        <authorList>
            <consortium name="FlyBase"/>
        </authorList>
    </citation>
    <scope>NUCLEOTIDE SEQUENCE</scope>
    <source>
        <strain evidence="1">MSH-3</strain>
    </source>
</reference>
<evidence type="ECO:0000313" key="2">
    <source>
        <dbReference type="Proteomes" id="UP000008744"/>
    </source>
</evidence>
<sequence>MSHTLEGFRAPYDPWEPEKNLSCGGLIQKYKRGLVSQRNVETKELREAPKKTKRLVNECYPRTNIANRIERSSKRAAAQESVRKE</sequence>
<dbReference type="Proteomes" id="UP000008744">
    <property type="component" value="Unassembled WGS sequence"/>
</dbReference>